<dbReference type="GO" id="GO:0004113">
    <property type="term" value="F:2',3'-cyclic-nucleotide 3'-phosphodiesterase activity"/>
    <property type="evidence" value="ECO:0007669"/>
    <property type="project" value="InterPro"/>
</dbReference>
<sequence length="120" mass="13144">HKNFEVEVKTVGHFGGRSARVLWVGAGEGNEQLQQLQEDIDSQLAEAGWPKEARKFAGHLTLCRIRKPAAGIKLTEVSEDYKEYKLGTIAADSVVVYQSELTPKGPVYTVLGNCKLSDNG</sequence>
<reference evidence="3" key="1">
    <citation type="journal article" date="2014" name="Front. Microbiol.">
        <title>High frequency of phylogenetically diverse reductive dehalogenase-homologous genes in deep subseafloor sedimentary metagenomes.</title>
        <authorList>
            <person name="Kawai M."/>
            <person name="Futagami T."/>
            <person name="Toyoda A."/>
            <person name="Takaki Y."/>
            <person name="Nishi S."/>
            <person name="Hori S."/>
            <person name="Arai W."/>
            <person name="Tsubouchi T."/>
            <person name="Morono Y."/>
            <person name="Uchiyama I."/>
            <person name="Ito T."/>
            <person name="Fujiyama A."/>
            <person name="Inagaki F."/>
            <person name="Takami H."/>
        </authorList>
    </citation>
    <scope>NUCLEOTIDE SEQUENCE</scope>
    <source>
        <strain evidence="3">Expedition CK06-06</strain>
    </source>
</reference>
<name>X0X0H8_9ZZZZ</name>
<gene>
    <name evidence="3" type="ORF">S01H1_48971</name>
</gene>
<dbReference type="AlphaFoldDB" id="X0X0H8"/>
<dbReference type="SUPFAM" id="SSF55144">
    <property type="entry name" value="LigT-like"/>
    <property type="match status" value="1"/>
</dbReference>
<dbReference type="EMBL" id="BARS01031470">
    <property type="protein sequence ID" value="GAG18496.1"/>
    <property type="molecule type" value="Genomic_DNA"/>
</dbReference>
<dbReference type="Gene3D" id="3.90.1140.10">
    <property type="entry name" value="Cyclic phosphodiesterase"/>
    <property type="match status" value="1"/>
</dbReference>
<protein>
    <recommendedName>
        <fullName evidence="2">Phosphoesterase HXTX domain-containing protein</fullName>
    </recommendedName>
</protein>
<dbReference type="Pfam" id="PF02834">
    <property type="entry name" value="LigT_PEase"/>
    <property type="match status" value="1"/>
</dbReference>
<dbReference type="InterPro" id="IPR014051">
    <property type="entry name" value="Phosphoesterase_HXTX"/>
</dbReference>
<evidence type="ECO:0000259" key="2">
    <source>
        <dbReference type="Pfam" id="PF02834"/>
    </source>
</evidence>
<dbReference type="InterPro" id="IPR004175">
    <property type="entry name" value="RNA_CPDase"/>
</dbReference>
<organism evidence="3">
    <name type="scientific">marine sediment metagenome</name>
    <dbReference type="NCBI Taxonomy" id="412755"/>
    <lineage>
        <taxon>unclassified sequences</taxon>
        <taxon>metagenomes</taxon>
        <taxon>ecological metagenomes</taxon>
    </lineage>
</organism>
<comment type="caution">
    <text evidence="3">The sequence shown here is derived from an EMBL/GenBank/DDBJ whole genome shotgun (WGS) entry which is preliminary data.</text>
</comment>
<accession>X0X0H8</accession>
<feature type="domain" description="Phosphoesterase HXTX" evidence="2">
    <location>
        <begin position="27"/>
        <end position="108"/>
    </location>
</feature>
<proteinExistence type="predicted"/>
<dbReference type="GO" id="GO:0008664">
    <property type="term" value="F:RNA 2',3'-cyclic 3'-phosphodiesterase activity"/>
    <property type="evidence" value="ECO:0007669"/>
    <property type="project" value="InterPro"/>
</dbReference>
<evidence type="ECO:0000313" key="3">
    <source>
        <dbReference type="EMBL" id="GAG18496.1"/>
    </source>
</evidence>
<evidence type="ECO:0000256" key="1">
    <source>
        <dbReference type="ARBA" id="ARBA00022801"/>
    </source>
</evidence>
<feature type="non-terminal residue" evidence="3">
    <location>
        <position position="1"/>
    </location>
</feature>
<keyword evidence="1" id="KW-0378">Hydrolase</keyword>
<dbReference type="PANTHER" id="PTHR35561:SF1">
    <property type="entry name" value="RNA 2',3'-CYCLIC PHOSPHODIESTERASE"/>
    <property type="match status" value="1"/>
</dbReference>
<dbReference type="InterPro" id="IPR009097">
    <property type="entry name" value="Cyclic_Pdiesterase"/>
</dbReference>
<dbReference type="NCBIfam" id="TIGR02258">
    <property type="entry name" value="2_5_ligase"/>
    <property type="match status" value="1"/>
</dbReference>
<dbReference type="PANTHER" id="PTHR35561">
    <property type="entry name" value="RNA 2',3'-CYCLIC PHOSPHODIESTERASE"/>
    <property type="match status" value="1"/>
</dbReference>